<dbReference type="AlphaFoldDB" id="A0A0F9IZY0"/>
<feature type="region of interest" description="Disordered" evidence="1">
    <location>
        <begin position="55"/>
        <end position="82"/>
    </location>
</feature>
<comment type="caution">
    <text evidence="2">The sequence shown here is derived from an EMBL/GenBank/DDBJ whole genome shotgun (WGS) entry which is preliminary data.</text>
</comment>
<evidence type="ECO:0000256" key="1">
    <source>
        <dbReference type="SAM" id="MobiDB-lite"/>
    </source>
</evidence>
<gene>
    <name evidence="2" type="ORF">LCGC14_1592390</name>
</gene>
<feature type="compositionally biased region" description="Basic residues" evidence="1">
    <location>
        <begin position="63"/>
        <end position="74"/>
    </location>
</feature>
<sequence length="82" mass="9981">MRKRVLRKGRYVFLTKCDRCGVWIEQPIKVRDLRGTWLEVCEKCKETIDLEMERMLPPEMRTPHKPRPPRKRGPHLAPWERD</sequence>
<protein>
    <submittedName>
        <fullName evidence="2">Uncharacterized protein</fullName>
    </submittedName>
</protein>
<reference evidence="2" key="1">
    <citation type="journal article" date="2015" name="Nature">
        <title>Complex archaea that bridge the gap between prokaryotes and eukaryotes.</title>
        <authorList>
            <person name="Spang A."/>
            <person name="Saw J.H."/>
            <person name="Jorgensen S.L."/>
            <person name="Zaremba-Niedzwiedzka K."/>
            <person name="Martijn J."/>
            <person name="Lind A.E."/>
            <person name="van Eijk R."/>
            <person name="Schleper C."/>
            <person name="Guy L."/>
            <person name="Ettema T.J."/>
        </authorList>
    </citation>
    <scope>NUCLEOTIDE SEQUENCE</scope>
</reference>
<evidence type="ECO:0000313" key="2">
    <source>
        <dbReference type="EMBL" id="KKM25694.1"/>
    </source>
</evidence>
<name>A0A0F9IZY0_9ZZZZ</name>
<accession>A0A0F9IZY0</accession>
<dbReference type="EMBL" id="LAZR01012662">
    <property type="protein sequence ID" value="KKM25694.1"/>
    <property type="molecule type" value="Genomic_DNA"/>
</dbReference>
<organism evidence="2">
    <name type="scientific">marine sediment metagenome</name>
    <dbReference type="NCBI Taxonomy" id="412755"/>
    <lineage>
        <taxon>unclassified sequences</taxon>
        <taxon>metagenomes</taxon>
        <taxon>ecological metagenomes</taxon>
    </lineage>
</organism>
<proteinExistence type="predicted"/>